<reference evidence="2 3" key="1">
    <citation type="submission" date="2016-11" db="EMBL/GenBank/DDBJ databases">
        <authorList>
            <person name="Jaros S."/>
            <person name="Januszkiewicz K."/>
            <person name="Wedrychowicz H."/>
        </authorList>
    </citation>
    <scope>NUCLEOTIDE SEQUENCE [LARGE SCALE GENOMIC DNA]</scope>
    <source>
        <strain evidence="2 3">DSM 15929</strain>
    </source>
</reference>
<dbReference type="OrthoDB" id="9782128at2"/>
<feature type="binding site" evidence="1">
    <location>
        <position position="62"/>
    </location>
    <ligand>
        <name>substrate</name>
    </ligand>
</feature>
<dbReference type="SUPFAM" id="SSF53254">
    <property type="entry name" value="Phosphoglycerate mutase-like"/>
    <property type="match status" value="1"/>
</dbReference>
<dbReference type="AlphaFoldDB" id="A0A1M6Y9B4"/>
<dbReference type="RefSeq" id="WP_073278905.1">
    <property type="nucleotide sequence ID" value="NZ_FRAC01000024.1"/>
</dbReference>
<dbReference type="EMBL" id="FRAC01000024">
    <property type="protein sequence ID" value="SHL14896.1"/>
    <property type="molecule type" value="Genomic_DNA"/>
</dbReference>
<proteinExistence type="predicted"/>
<evidence type="ECO:0000313" key="3">
    <source>
        <dbReference type="Proteomes" id="UP000184386"/>
    </source>
</evidence>
<evidence type="ECO:0000256" key="1">
    <source>
        <dbReference type="PIRSR" id="PIRSR613078-2"/>
    </source>
</evidence>
<dbReference type="CDD" id="cd07067">
    <property type="entry name" value="HP_PGM_like"/>
    <property type="match status" value="1"/>
</dbReference>
<sequence length="186" mass="21741">MATYYLIRHGEADYSELMEHHFWGFGRDLAPLSEKGIIQAEETAKDNRLKTAEVIISSPYTRALQTAQIISKNTGIDVRVELDLHEWIPDLSNKYTTSEEAFRLNDEFVIYKGVYPIGTCKLWETVEDMRKRMRRVADKYAEYEKVIFVGHGMALRALAYIEEMKPAEIIEFKYEIGQEECVYSFY</sequence>
<dbReference type="PANTHER" id="PTHR48100:SF1">
    <property type="entry name" value="HISTIDINE PHOSPHATASE FAMILY PROTEIN-RELATED"/>
    <property type="match status" value="1"/>
</dbReference>
<dbReference type="STRING" id="1121322.SAMN02745136_04212"/>
<dbReference type="InterPro" id="IPR029033">
    <property type="entry name" value="His_PPase_superfam"/>
</dbReference>
<dbReference type="Pfam" id="PF00300">
    <property type="entry name" value="His_Phos_1"/>
    <property type="match status" value="1"/>
</dbReference>
<protein>
    <submittedName>
        <fullName evidence="2">Broad specificity phosphatase PhoE</fullName>
    </submittedName>
</protein>
<dbReference type="PANTHER" id="PTHR48100">
    <property type="entry name" value="BROAD-SPECIFICITY PHOSPHATASE YOR283W-RELATED"/>
    <property type="match status" value="1"/>
</dbReference>
<dbReference type="Gene3D" id="3.40.50.1240">
    <property type="entry name" value="Phosphoglycerate mutase-like"/>
    <property type="match status" value="1"/>
</dbReference>
<organism evidence="2 3">
    <name type="scientific">Anaerocolumna jejuensis DSM 15929</name>
    <dbReference type="NCBI Taxonomy" id="1121322"/>
    <lineage>
        <taxon>Bacteria</taxon>
        <taxon>Bacillati</taxon>
        <taxon>Bacillota</taxon>
        <taxon>Clostridia</taxon>
        <taxon>Lachnospirales</taxon>
        <taxon>Lachnospiraceae</taxon>
        <taxon>Anaerocolumna</taxon>
    </lineage>
</organism>
<evidence type="ECO:0000313" key="2">
    <source>
        <dbReference type="EMBL" id="SHL14896.1"/>
    </source>
</evidence>
<keyword evidence="3" id="KW-1185">Reference proteome</keyword>
<dbReference type="GO" id="GO:0005737">
    <property type="term" value="C:cytoplasm"/>
    <property type="evidence" value="ECO:0007669"/>
    <property type="project" value="TreeGrafter"/>
</dbReference>
<dbReference type="GO" id="GO:0016791">
    <property type="term" value="F:phosphatase activity"/>
    <property type="evidence" value="ECO:0007669"/>
    <property type="project" value="TreeGrafter"/>
</dbReference>
<dbReference type="SMART" id="SM00855">
    <property type="entry name" value="PGAM"/>
    <property type="match status" value="1"/>
</dbReference>
<accession>A0A1M6Y9B4</accession>
<gene>
    <name evidence="2" type="ORF">SAMN02745136_04212</name>
</gene>
<dbReference type="InterPro" id="IPR050275">
    <property type="entry name" value="PGM_Phosphatase"/>
</dbReference>
<name>A0A1M6Y9B4_9FIRM</name>
<dbReference type="InterPro" id="IPR013078">
    <property type="entry name" value="His_Pase_superF_clade-1"/>
</dbReference>
<dbReference type="Proteomes" id="UP000184386">
    <property type="component" value="Unassembled WGS sequence"/>
</dbReference>